<dbReference type="Pfam" id="PF01638">
    <property type="entry name" value="HxlR"/>
    <property type="match status" value="1"/>
</dbReference>
<keyword evidence="6" id="KW-1185">Reference proteome</keyword>
<name>A0ABW0GMW2_9MICO</name>
<evidence type="ECO:0000256" key="2">
    <source>
        <dbReference type="ARBA" id="ARBA00023125"/>
    </source>
</evidence>
<dbReference type="Gene3D" id="1.10.10.10">
    <property type="entry name" value="Winged helix-like DNA-binding domain superfamily/Winged helix DNA-binding domain"/>
    <property type="match status" value="1"/>
</dbReference>
<dbReference type="PANTHER" id="PTHR33204">
    <property type="entry name" value="TRANSCRIPTIONAL REGULATOR, MARR FAMILY"/>
    <property type="match status" value="1"/>
</dbReference>
<evidence type="ECO:0000313" key="5">
    <source>
        <dbReference type="EMBL" id="MFC5381313.1"/>
    </source>
</evidence>
<dbReference type="InterPro" id="IPR002577">
    <property type="entry name" value="HTH_HxlR"/>
</dbReference>
<dbReference type="RefSeq" id="WP_340269205.1">
    <property type="nucleotide sequence ID" value="NZ_JBBEOG010000004.1"/>
</dbReference>
<reference evidence="6" key="1">
    <citation type="journal article" date="2019" name="Int. J. Syst. Evol. Microbiol.">
        <title>The Global Catalogue of Microorganisms (GCM) 10K type strain sequencing project: providing services to taxonomists for standard genome sequencing and annotation.</title>
        <authorList>
            <consortium name="The Broad Institute Genomics Platform"/>
            <consortium name="The Broad Institute Genome Sequencing Center for Infectious Disease"/>
            <person name="Wu L."/>
            <person name="Ma J."/>
        </authorList>
    </citation>
    <scope>NUCLEOTIDE SEQUENCE [LARGE SCALE GENOMIC DNA]</scope>
    <source>
        <strain evidence="6">CCUG 43114</strain>
    </source>
</reference>
<gene>
    <name evidence="5" type="ORF">ACFPJ6_10965</name>
</gene>
<dbReference type="InterPro" id="IPR036390">
    <property type="entry name" value="WH_DNA-bd_sf"/>
</dbReference>
<organism evidence="5 6">
    <name type="scientific">Aquipuribacter nitratireducens</name>
    <dbReference type="NCBI Taxonomy" id="650104"/>
    <lineage>
        <taxon>Bacteria</taxon>
        <taxon>Bacillati</taxon>
        <taxon>Actinomycetota</taxon>
        <taxon>Actinomycetes</taxon>
        <taxon>Micrococcales</taxon>
        <taxon>Intrasporangiaceae</taxon>
        <taxon>Aquipuribacter</taxon>
    </lineage>
</organism>
<accession>A0ABW0GMW2</accession>
<evidence type="ECO:0000259" key="4">
    <source>
        <dbReference type="PROSITE" id="PS51118"/>
    </source>
</evidence>
<comment type="caution">
    <text evidence="5">The sequence shown here is derived from an EMBL/GenBank/DDBJ whole genome shotgun (WGS) entry which is preliminary data.</text>
</comment>
<dbReference type="InterPro" id="IPR036388">
    <property type="entry name" value="WH-like_DNA-bd_sf"/>
</dbReference>
<feature type="domain" description="HTH hxlR-type" evidence="4">
    <location>
        <begin position="21"/>
        <end position="120"/>
    </location>
</feature>
<dbReference type="PROSITE" id="PS51118">
    <property type="entry name" value="HTH_HXLR"/>
    <property type="match status" value="1"/>
</dbReference>
<keyword evidence="3" id="KW-0804">Transcription</keyword>
<evidence type="ECO:0000313" key="6">
    <source>
        <dbReference type="Proteomes" id="UP001596122"/>
    </source>
</evidence>
<keyword evidence="2" id="KW-0238">DNA-binding</keyword>
<dbReference type="SUPFAM" id="SSF46785">
    <property type="entry name" value="Winged helix' DNA-binding domain"/>
    <property type="match status" value="1"/>
</dbReference>
<dbReference type="PANTHER" id="PTHR33204:SF18">
    <property type="entry name" value="TRANSCRIPTIONAL REGULATORY PROTEIN"/>
    <property type="match status" value="1"/>
</dbReference>
<keyword evidence="1" id="KW-0805">Transcription regulation</keyword>
<dbReference type="EMBL" id="JBHSLD010000009">
    <property type="protein sequence ID" value="MFC5381313.1"/>
    <property type="molecule type" value="Genomic_DNA"/>
</dbReference>
<dbReference type="Proteomes" id="UP001596122">
    <property type="component" value="Unassembled WGS sequence"/>
</dbReference>
<evidence type="ECO:0000256" key="3">
    <source>
        <dbReference type="ARBA" id="ARBA00023163"/>
    </source>
</evidence>
<sequence>MGEEAEPQPGPAALAWSTEGCTVEAALAVVGDRATFLVVREVGCGVRRFADMQRRTGLPRDVLTRRLTRMVDDGLLRRVPYREPGRRGREEYRFTDKGFELYPVVVALWRWGSRWADPRPGQGPPIEFVHRGCGEFVDAVVRCEAGHDVTEPRDVLPRPGPGAVRVG</sequence>
<protein>
    <submittedName>
        <fullName evidence="5">Winged helix-turn-helix transcriptional regulator</fullName>
    </submittedName>
</protein>
<proteinExistence type="predicted"/>
<evidence type="ECO:0000256" key="1">
    <source>
        <dbReference type="ARBA" id="ARBA00023015"/>
    </source>
</evidence>